<feature type="domain" description="RagB/SusD" evidence="6">
    <location>
        <begin position="15"/>
        <end position="311"/>
    </location>
</feature>
<evidence type="ECO:0000313" key="8">
    <source>
        <dbReference type="Proteomes" id="UP001167871"/>
    </source>
</evidence>
<proteinExistence type="inferred from homology"/>
<evidence type="ECO:0000256" key="1">
    <source>
        <dbReference type="ARBA" id="ARBA00004442"/>
    </source>
</evidence>
<evidence type="ECO:0000259" key="6">
    <source>
        <dbReference type="Pfam" id="PF07980"/>
    </source>
</evidence>
<sequence length="311" mass="36247">MFEIQNEASTYGWENYYDYTNNEYTVPSQSMWRWKSYSAGPLGWSDYNSEVSLLYAFKNEKAKYPTNDSEWDERIPASLFYADIFTDFPEHVQWQTWTATEGTSTSGGTVTTDELGFSYADWVEDRVYINKYTAQYEDYQEVNSDNSEGTNNRIFRLGEIMLDYAECLAQTGDITEAVNVLNEVRNRAGLCNLGERQDYKVESVYTNPDTDNSTVDFNDDYGYAAFENSQIGTLEDFMAVLDIEDMKETAFECERVIDLRRWGISRDDSFLQRVKKRSYKYYTNFNSVRAWVPMPTDDVNNNPNLEQLPGW</sequence>
<evidence type="ECO:0000256" key="4">
    <source>
        <dbReference type="ARBA" id="ARBA00023136"/>
    </source>
</evidence>
<gene>
    <name evidence="7" type="ORF">QVO10_10005</name>
</gene>
<dbReference type="Proteomes" id="UP001167871">
    <property type="component" value="Unassembled WGS sequence"/>
</dbReference>
<reference evidence="7" key="1">
    <citation type="submission" date="2023-06" db="EMBL/GenBank/DDBJ databases">
        <authorList>
            <person name="Zeman M."/>
            <person name="Kubasova T."/>
            <person name="Jahodarova E."/>
            <person name="Nykrynova M."/>
            <person name="Rychlik I."/>
        </authorList>
    </citation>
    <scope>NUCLEOTIDE SEQUENCE</scope>
    <source>
        <strain evidence="7">84_SSukc20</strain>
    </source>
</reference>
<comment type="caution">
    <text evidence="7">The sequence shown here is derived from an EMBL/GenBank/DDBJ whole genome shotgun (WGS) entry which is preliminary data.</text>
</comment>
<dbReference type="InterPro" id="IPR011990">
    <property type="entry name" value="TPR-like_helical_dom_sf"/>
</dbReference>
<dbReference type="Gene3D" id="1.25.40.390">
    <property type="match status" value="1"/>
</dbReference>
<protein>
    <submittedName>
        <fullName evidence="7">RagB/SusD family nutrient uptake outer membrane protein</fullName>
    </submittedName>
</protein>
<dbReference type="EMBL" id="JAUEII010000020">
    <property type="protein sequence ID" value="MDN0049713.1"/>
    <property type="molecule type" value="Genomic_DNA"/>
</dbReference>
<accession>A0ABT7X748</accession>
<evidence type="ECO:0000313" key="7">
    <source>
        <dbReference type="EMBL" id="MDN0049713.1"/>
    </source>
</evidence>
<name>A0ABT7X748_9BACE</name>
<keyword evidence="3" id="KW-0732">Signal</keyword>
<keyword evidence="8" id="KW-1185">Reference proteome</keyword>
<reference evidence="7" key="2">
    <citation type="submission" date="2024-05" db="EMBL/GenBank/DDBJ databases">
        <title>Identification and characterization of horizontal gene transfer across gut microbiota members of farm animals based on homology search.</title>
        <authorList>
            <person name="Schwarzerova J."/>
            <person name="Nykrynova M."/>
            <person name="Jureckova K."/>
            <person name="Cejkova D."/>
            <person name="Rychlik I."/>
        </authorList>
    </citation>
    <scope>NUCLEOTIDE SEQUENCE</scope>
    <source>
        <strain evidence="7">84_SSukc20</strain>
    </source>
</reference>
<dbReference type="RefSeq" id="WP_301640042.1">
    <property type="nucleotide sequence ID" value="NZ_JAUEII010000020.1"/>
</dbReference>
<comment type="subcellular location">
    <subcellularLocation>
        <location evidence="1">Cell outer membrane</location>
    </subcellularLocation>
</comment>
<keyword evidence="5" id="KW-0998">Cell outer membrane</keyword>
<dbReference type="InterPro" id="IPR012944">
    <property type="entry name" value="SusD_RagB_dom"/>
</dbReference>
<evidence type="ECO:0000256" key="5">
    <source>
        <dbReference type="ARBA" id="ARBA00023237"/>
    </source>
</evidence>
<evidence type="ECO:0000256" key="2">
    <source>
        <dbReference type="ARBA" id="ARBA00006275"/>
    </source>
</evidence>
<evidence type="ECO:0000256" key="3">
    <source>
        <dbReference type="ARBA" id="ARBA00022729"/>
    </source>
</evidence>
<keyword evidence="4" id="KW-0472">Membrane</keyword>
<dbReference type="Pfam" id="PF07980">
    <property type="entry name" value="SusD_RagB"/>
    <property type="match status" value="1"/>
</dbReference>
<comment type="similarity">
    <text evidence="2">Belongs to the SusD family.</text>
</comment>
<organism evidence="7 8">
    <name type="scientific">Bacteroides gallinaceum</name>
    <dbReference type="NCBI Taxonomy" id="1462571"/>
    <lineage>
        <taxon>Bacteria</taxon>
        <taxon>Pseudomonadati</taxon>
        <taxon>Bacteroidota</taxon>
        <taxon>Bacteroidia</taxon>
        <taxon>Bacteroidales</taxon>
        <taxon>Bacteroidaceae</taxon>
        <taxon>Bacteroides</taxon>
    </lineage>
</organism>
<dbReference type="SUPFAM" id="SSF48452">
    <property type="entry name" value="TPR-like"/>
    <property type="match status" value="1"/>
</dbReference>